<feature type="coiled-coil region" evidence="6">
    <location>
        <begin position="84"/>
        <end position="111"/>
    </location>
</feature>
<evidence type="ECO:0000313" key="9">
    <source>
        <dbReference type="EMBL" id="BAS04472.1"/>
    </source>
</evidence>
<sequence>MGRGKIEIKKIENSTNRQVTYSKRRNGILKKAHELTVLCDAKVSLIMVSGTRRFQEYTSPTTTTKQIIDQYQTTAGVDLWSSHFEKMQENLKRLKEVNSRLKRDIRQRMGEELNDLDMKQLCSLQEKMLDALTAIRGRKYHVIKNQTNTYNKKVKSLEQRHGRLLFDMEPRFEGMILDNNGGGGGGGGGYTTACGGTFVDGDGVPNMYGFAMQPRHHDLQHFRLA</sequence>
<dbReference type="InterPro" id="IPR050142">
    <property type="entry name" value="MADS-box/MEF2_TF"/>
</dbReference>
<dbReference type="SUPFAM" id="SSF55455">
    <property type="entry name" value="SRF-like"/>
    <property type="match status" value="1"/>
</dbReference>
<dbReference type="CDD" id="cd00265">
    <property type="entry name" value="MADS_MEF2_like"/>
    <property type="match status" value="1"/>
</dbReference>
<keyword evidence="5" id="KW-0539">Nucleus</keyword>
<dbReference type="PROSITE" id="PS50066">
    <property type="entry name" value="MADS_BOX_2"/>
    <property type="match status" value="1"/>
</dbReference>
<evidence type="ECO:0000256" key="1">
    <source>
        <dbReference type="ARBA" id="ARBA00004123"/>
    </source>
</evidence>
<dbReference type="PANTHER" id="PTHR48019">
    <property type="entry name" value="SERUM RESPONSE FACTOR HOMOLOG"/>
    <property type="match status" value="1"/>
</dbReference>
<evidence type="ECO:0000256" key="2">
    <source>
        <dbReference type="ARBA" id="ARBA00023015"/>
    </source>
</evidence>
<keyword evidence="3" id="KW-0238">DNA-binding</keyword>
<dbReference type="GO" id="GO:0005634">
    <property type="term" value="C:nucleus"/>
    <property type="evidence" value="ECO:0007669"/>
    <property type="project" value="UniProtKB-SubCell"/>
</dbReference>
<dbReference type="InterPro" id="IPR033896">
    <property type="entry name" value="MEF2-like_N"/>
</dbReference>
<dbReference type="GO" id="GO:0003700">
    <property type="term" value="F:DNA-binding transcription factor activity"/>
    <property type="evidence" value="ECO:0007669"/>
    <property type="project" value="InterPro"/>
</dbReference>
<keyword evidence="6" id="KW-0175">Coiled coil</keyword>
<dbReference type="AlphaFoldDB" id="A0A0K2QQ18"/>
<dbReference type="GO" id="GO:0045944">
    <property type="term" value="P:positive regulation of transcription by RNA polymerase II"/>
    <property type="evidence" value="ECO:0007669"/>
    <property type="project" value="InterPro"/>
</dbReference>
<dbReference type="Pfam" id="PF00319">
    <property type="entry name" value="SRF-TF"/>
    <property type="match status" value="1"/>
</dbReference>
<name>A0A0K2QQ18_9GENT</name>
<dbReference type="SMART" id="SM00432">
    <property type="entry name" value="MADS"/>
    <property type="match status" value="1"/>
</dbReference>
<dbReference type="EMBL" id="LC022767">
    <property type="protein sequence ID" value="BAS04472.1"/>
    <property type="molecule type" value="mRNA"/>
</dbReference>
<keyword evidence="4" id="KW-0804">Transcription</keyword>
<dbReference type="Gene3D" id="3.40.1810.10">
    <property type="entry name" value="Transcription factor, MADS-box"/>
    <property type="match status" value="1"/>
</dbReference>
<evidence type="ECO:0000259" key="8">
    <source>
        <dbReference type="PROSITE" id="PS51297"/>
    </source>
</evidence>
<evidence type="ECO:0000256" key="4">
    <source>
        <dbReference type="ARBA" id="ARBA00023163"/>
    </source>
</evidence>
<dbReference type="GO" id="GO:0000977">
    <property type="term" value="F:RNA polymerase II transcription regulatory region sequence-specific DNA binding"/>
    <property type="evidence" value="ECO:0007669"/>
    <property type="project" value="InterPro"/>
</dbReference>
<dbReference type="PRINTS" id="PR00404">
    <property type="entry name" value="MADSDOMAIN"/>
</dbReference>
<dbReference type="GO" id="GO:0046983">
    <property type="term" value="F:protein dimerization activity"/>
    <property type="evidence" value="ECO:0007669"/>
    <property type="project" value="InterPro"/>
</dbReference>
<evidence type="ECO:0000256" key="6">
    <source>
        <dbReference type="SAM" id="Coils"/>
    </source>
</evidence>
<dbReference type="PROSITE" id="PS51297">
    <property type="entry name" value="K_BOX"/>
    <property type="match status" value="1"/>
</dbReference>
<dbReference type="PROSITE" id="PS00350">
    <property type="entry name" value="MADS_BOX_1"/>
    <property type="match status" value="1"/>
</dbReference>
<protein>
    <submittedName>
        <fullName evidence="9">MADS box protein</fullName>
    </submittedName>
</protein>
<dbReference type="InterPro" id="IPR036879">
    <property type="entry name" value="TF_MADSbox_sf"/>
</dbReference>
<feature type="domain" description="K-box" evidence="8">
    <location>
        <begin position="84"/>
        <end position="174"/>
    </location>
</feature>
<dbReference type="InterPro" id="IPR002487">
    <property type="entry name" value="TF_Kbox"/>
</dbReference>
<evidence type="ECO:0000256" key="5">
    <source>
        <dbReference type="ARBA" id="ARBA00023242"/>
    </source>
</evidence>
<dbReference type="Pfam" id="PF01486">
    <property type="entry name" value="K-box"/>
    <property type="match status" value="1"/>
</dbReference>
<feature type="domain" description="MADS-box" evidence="7">
    <location>
        <begin position="1"/>
        <end position="61"/>
    </location>
</feature>
<proteinExistence type="evidence at transcript level"/>
<organism evidence="9">
    <name type="scientific">Gentiana scabra</name>
    <dbReference type="NCBI Taxonomy" id="292393"/>
    <lineage>
        <taxon>Eukaryota</taxon>
        <taxon>Viridiplantae</taxon>
        <taxon>Streptophyta</taxon>
        <taxon>Embryophyta</taxon>
        <taxon>Tracheophyta</taxon>
        <taxon>Spermatophyta</taxon>
        <taxon>Magnoliopsida</taxon>
        <taxon>eudicotyledons</taxon>
        <taxon>Gunneridae</taxon>
        <taxon>Pentapetalae</taxon>
        <taxon>asterids</taxon>
        <taxon>lamiids</taxon>
        <taxon>Gentianales</taxon>
        <taxon>Gentianaceae</taxon>
        <taxon>Gentianeae</taxon>
        <taxon>Gentianinae</taxon>
        <taxon>Gentiana</taxon>
    </lineage>
</organism>
<evidence type="ECO:0000259" key="7">
    <source>
        <dbReference type="PROSITE" id="PS50066"/>
    </source>
</evidence>
<evidence type="ECO:0000256" key="3">
    <source>
        <dbReference type="ARBA" id="ARBA00023125"/>
    </source>
</evidence>
<dbReference type="InterPro" id="IPR002100">
    <property type="entry name" value="TF_MADSbox"/>
</dbReference>
<keyword evidence="2" id="KW-0805">Transcription regulation</keyword>
<accession>A0A0K2QQ18</accession>
<comment type="subcellular location">
    <subcellularLocation>
        <location evidence="1">Nucleus</location>
    </subcellularLocation>
</comment>
<reference evidence="9" key="1">
    <citation type="journal article" date="2015" name="BMC Plant Biol.">
        <title>Isolation and characterization of the C-class MADS-box gene involved in the formation of double flowers in Japanese gentian.</title>
        <authorList>
            <person name="Nakatsuka T."/>
            <person name="Saito M."/>
            <person name="Yamada E."/>
            <person name="Fujita K."/>
            <person name="Yamagishi N."/>
            <person name="Yoshikawa N."/>
            <person name="Nishihara M."/>
        </authorList>
    </citation>
    <scope>NUCLEOTIDE SEQUENCE</scope>
    <source>
        <strain evidence="9">GsTM6</strain>
    </source>
</reference>